<dbReference type="RefSeq" id="WP_111258068.1">
    <property type="nucleotide sequence ID" value="NZ_POTW01000110.1"/>
</dbReference>
<feature type="transmembrane region" description="Helical" evidence="7">
    <location>
        <begin position="441"/>
        <end position="459"/>
    </location>
</feature>
<keyword evidence="3" id="KW-1003">Cell membrane</keyword>
<evidence type="ECO:0000256" key="4">
    <source>
        <dbReference type="ARBA" id="ARBA00022692"/>
    </source>
</evidence>
<feature type="transmembrane region" description="Helical" evidence="7">
    <location>
        <begin position="377"/>
        <end position="397"/>
    </location>
</feature>
<evidence type="ECO:0000256" key="1">
    <source>
        <dbReference type="ARBA" id="ARBA00004651"/>
    </source>
</evidence>
<comment type="subcellular location">
    <subcellularLocation>
        <location evidence="1">Cell membrane</location>
        <topology evidence="1">Multi-pass membrane protein</topology>
    </subcellularLocation>
</comment>
<evidence type="ECO:0008006" key="10">
    <source>
        <dbReference type="Google" id="ProtNLM"/>
    </source>
</evidence>
<feature type="transmembrane region" description="Helical" evidence="7">
    <location>
        <begin position="101"/>
        <end position="125"/>
    </location>
</feature>
<dbReference type="GO" id="GO:0005886">
    <property type="term" value="C:plasma membrane"/>
    <property type="evidence" value="ECO:0007669"/>
    <property type="project" value="UniProtKB-SubCell"/>
</dbReference>
<feature type="transmembrane region" description="Helical" evidence="7">
    <location>
        <begin position="465"/>
        <end position="488"/>
    </location>
</feature>
<feature type="transmembrane region" description="Helical" evidence="7">
    <location>
        <begin position="253"/>
        <end position="277"/>
    </location>
</feature>
<evidence type="ECO:0000313" key="8">
    <source>
        <dbReference type="EMBL" id="PZF79908.1"/>
    </source>
</evidence>
<name>A0A2W2BHX6_9ACTN</name>
<sequence>MSVSDTLTSLPVIREENEHHVESGRTTRVIRGLSWTLGSQLFSRGVNVLMGIVLARILVPEDYGVFGLALLVVNILIGINDVGMTMAVVRWTGDIRVAARTAVTLAVLFSLGLYAVVYVGAPAYASYMNAPDATAMLRVLALVLVLDGITAVPSAILIRDFQQPRLARAELLTLPVGVGVTLAFAVGGAGGWSLVAGQLIGNVTMAIALVVLAGSWLRPGFDAAAAKSMIVFSLPLALTSLVEYVLLNADYFIVGRVLGTVSLGFYVLAFNVSSWPVTAVTQSIRRVSISEFAAMQDSPGQLDKAFRSGFVVLVKVMLPPIIGLSLLSGPFLRLVFGDQWAPSAPVLAWLAVLGGVRVAQGLVFDVLVSVGRSMTTLAVKLVWLVALAPALVVAANTGDIETVAMAHAAVAVLVSLPLFLLASRQVGVQLSVLLPQLVRPAVAGVCAGAAGTLVLLAAGSDLTKLLAGGVVILFVYTAIAFPGLMWTWPADAGRHRRRRRTRRAGHR</sequence>
<gene>
    <name evidence="8" type="ORF">C1I92_28745</name>
</gene>
<organism evidence="8 9">
    <name type="scientific">Jiangella anatolica</name>
    <dbReference type="NCBI Taxonomy" id="2670374"/>
    <lineage>
        <taxon>Bacteria</taxon>
        <taxon>Bacillati</taxon>
        <taxon>Actinomycetota</taxon>
        <taxon>Actinomycetes</taxon>
        <taxon>Jiangellales</taxon>
        <taxon>Jiangellaceae</taxon>
        <taxon>Jiangella</taxon>
    </lineage>
</organism>
<accession>A0A2W2BHX6</accession>
<dbReference type="PANTHER" id="PTHR30250:SF10">
    <property type="entry name" value="LIPOPOLYSACCHARIDE BIOSYNTHESIS PROTEIN WZXC"/>
    <property type="match status" value="1"/>
</dbReference>
<keyword evidence="4 7" id="KW-0812">Transmembrane</keyword>
<feature type="transmembrane region" description="Helical" evidence="7">
    <location>
        <begin position="199"/>
        <end position="217"/>
    </location>
</feature>
<keyword evidence="9" id="KW-1185">Reference proteome</keyword>
<dbReference type="PANTHER" id="PTHR30250">
    <property type="entry name" value="PST FAMILY PREDICTED COLANIC ACID TRANSPORTER"/>
    <property type="match status" value="1"/>
</dbReference>
<feature type="transmembrane region" description="Helical" evidence="7">
    <location>
        <begin position="229"/>
        <end position="247"/>
    </location>
</feature>
<reference evidence="8 9" key="1">
    <citation type="submission" date="2018-01" db="EMBL/GenBank/DDBJ databases">
        <title>Draft genome sequence of Jiangella sp. GTF31.</title>
        <authorList>
            <person name="Sahin N."/>
            <person name="Ay H."/>
            <person name="Saygin H."/>
        </authorList>
    </citation>
    <scope>NUCLEOTIDE SEQUENCE [LARGE SCALE GENOMIC DNA]</scope>
    <source>
        <strain evidence="8 9">GTF31</strain>
    </source>
</reference>
<dbReference type="AlphaFoldDB" id="A0A2W2BHX6"/>
<evidence type="ECO:0000313" key="9">
    <source>
        <dbReference type="Proteomes" id="UP000248764"/>
    </source>
</evidence>
<keyword evidence="5 7" id="KW-1133">Transmembrane helix</keyword>
<feature type="transmembrane region" description="Helical" evidence="7">
    <location>
        <begin position="305"/>
        <end position="327"/>
    </location>
</feature>
<feature type="transmembrane region" description="Helical" evidence="7">
    <location>
        <begin position="137"/>
        <end position="159"/>
    </location>
</feature>
<evidence type="ECO:0000256" key="2">
    <source>
        <dbReference type="ARBA" id="ARBA00007430"/>
    </source>
</evidence>
<dbReference type="EMBL" id="POTW01000110">
    <property type="protein sequence ID" value="PZF79908.1"/>
    <property type="molecule type" value="Genomic_DNA"/>
</dbReference>
<feature type="transmembrane region" description="Helical" evidence="7">
    <location>
        <begin position="347"/>
        <end position="370"/>
    </location>
</feature>
<evidence type="ECO:0000256" key="7">
    <source>
        <dbReference type="SAM" id="Phobius"/>
    </source>
</evidence>
<proteinExistence type="inferred from homology"/>
<evidence type="ECO:0000256" key="6">
    <source>
        <dbReference type="ARBA" id="ARBA00023136"/>
    </source>
</evidence>
<dbReference type="InterPro" id="IPR050833">
    <property type="entry name" value="Poly_Biosynth_Transport"/>
</dbReference>
<feature type="transmembrane region" description="Helical" evidence="7">
    <location>
        <begin position="403"/>
        <end position="421"/>
    </location>
</feature>
<dbReference type="Pfam" id="PF13440">
    <property type="entry name" value="Polysacc_synt_3"/>
    <property type="match status" value="1"/>
</dbReference>
<evidence type="ECO:0000256" key="5">
    <source>
        <dbReference type="ARBA" id="ARBA00022989"/>
    </source>
</evidence>
<comment type="caution">
    <text evidence="8">The sequence shown here is derived from an EMBL/GenBank/DDBJ whole genome shotgun (WGS) entry which is preliminary data.</text>
</comment>
<feature type="transmembrane region" description="Helical" evidence="7">
    <location>
        <begin position="171"/>
        <end position="193"/>
    </location>
</feature>
<comment type="similarity">
    <text evidence="2">Belongs to the polysaccharide synthase family.</text>
</comment>
<feature type="transmembrane region" description="Helical" evidence="7">
    <location>
        <begin position="65"/>
        <end position="89"/>
    </location>
</feature>
<evidence type="ECO:0000256" key="3">
    <source>
        <dbReference type="ARBA" id="ARBA00022475"/>
    </source>
</evidence>
<protein>
    <recommendedName>
        <fullName evidence="10">Lipopolysaccharide biosynthesis protein</fullName>
    </recommendedName>
</protein>
<keyword evidence="6 7" id="KW-0472">Membrane</keyword>
<dbReference type="Proteomes" id="UP000248764">
    <property type="component" value="Unassembled WGS sequence"/>
</dbReference>